<protein>
    <recommendedName>
        <fullName evidence="1">ACT domain-containing protein</fullName>
    </recommendedName>
</protein>
<dbReference type="SUPFAM" id="SSF55021">
    <property type="entry name" value="ACT-like"/>
    <property type="match status" value="2"/>
</dbReference>
<dbReference type="InterPro" id="IPR045739">
    <property type="entry name" value="ACT_dom_pair"/>
</dbReference>
<dbReference type="RefSeq" id="WP_133466879.1">
    <property type="nucleotide sequence ID" value="NZ_SNWI01000012.1"/>
</dbReference>
<evidence type="ECO:0000313" key="3">
    <source>
        <dbReference type="Proteomes" id="UP000294848"/>
    </source>
</evidence>
<reference evidence="2 3" key="1">
    <citation type="submission" date="2019-03" db="EMBL/GenBank/DDBJ databases">
        <title>Freshwater and sediment microbial communities from various areas in North America, analyzing microbe dynamics in response to fracking.</title>
        <authorList>
            <person name="Lamendella R."/>
        </authorList>
    </citation>
    <scope>NUCLEOTIDE SEQUENCE [LARGE SCALE GENOMIC DNA]</scope>
    <source>
        <strain evidence="2 3">114D</strain>
    </source>
</reference>
<dbReference type="EMBL" id="SNWI01000012">
    <property type="protein sequence ID" value="TDN96335.1"/>
    <property type="molecule type" value="Genomic_DNA"/>
</dbReference>
<dbReference type="PANTHER" id="PTHR40099">
    <property type="entry name" value="ACETOLACTATE SYNTHASE, SMALL SUBUNIT"/>
    <property type="match status" value="1"/>
</dbReference>
<accession>A0A4R6GPG2</accession>
<feature type="domain" description="ACT" evidence="1">
    <location>
        <begin position="1"/>
        <end position="141"/>
    </location>
</feature>
<evidence type="ECO:0000313" key="2">
    <source>
        <dbReference type="EMBL" id="TDN96335.1"/>
    </source>
</evidence>
<comment type="caution">
    <text evidence="2">The sequence shown here is derived from an EMBL/GenBank/DDBJ whole genome shotgun (WGS) entry which is preliminary data.</text>
</comment>
<gene>
    <name evidence="2" type="ORF">DET52_112162</name>
</gene>
<name>A0A4R6GPG2_9BACT</name>
<proteinExistence type="predicted"/>
<dbReference type="CDD" id="cd04882">
    <property type="entry name" value="ACT_Bt0572_2"/>
    <property type="match status" value="1"/>
</dbReference>
<dbReference type="OrthoDB" id="9790662at2"/>
<dbReference type="AlphaFoldDB" id="A0A4R6GPG2"/>
<dbReference type="Gene3D" id="3.30.2130.10">
    <property type="entry name" value="VC0802-like"/>
    <property type="match status" value="1"/>
</dbReference>
<organism evidence="2 3">
    <name type="scientific">Sunxiuqinia elliptica</name>
    <dbReference type="NCBI Taxonomy" id="655355"/>
    <lineage>
        <taxon>Bacteria</taxon>
        <taxon>Pseudomonadati</taxon>
        <taxon>Bacteroidota</taxon>
        <taxon>Bacteroidia</taxon>
        <taxon>Marinilabiliales</taxon>
        <taxon>Prolixibacteraceae</taxon>
        <taxon>Sunxiuqinia</taxon>
    </lineage>
</organism>
<dbReference type="InterPro" id="IPR045865">
    <property type="entry name" value="ACT-like_dom_sf"/>
</dbReference>
<dbReference type="Pfam" id="PF19571">
    <property type="entry name" value="ACT_8"/>
    <property type="match status" value="1"/>
</dbReference>
<evidence type="ECO:0000259" key="1">
    <source>
        <dbReference type="Pfam" id="PF19571"/>
    </source>
</evidence>
<sequence>MIIKQLSVFLENKSGRLNEVSQLLGEAGINMSAFSVADTSEFGILRLIVSDPDKAYQVLKAADFSVKLTDVVCLSSPNVPGALAKALNILSSEEVFIEYLYAFSMDNKSANVVLKPANIEKCIRVLQEHQLELVKASDLYKI</sequence>
<dbReference type="CDD" id="cd04908">
    <property type="entry name" value="ACT_Bt0572_1"/>
    <property type="match status" value="1"/>
</dbReference>
<dbReference type="Proteomes" id="UP000294848">
    <property type="component" value="Unassembled WGS sequence"/>
</dbReference>
<dbReference type="PANTHER" id="PTHR40099:SF1">
    <property type="entry name" value="ACETOLACTATE SYNTHASE, SMALL SUBUNIT"/>
    <property type="match status" value="1"/>
</dbReference>